<dbReference type="Proteomes" id="UP000006322">
    <property type="component" value="Unassembled WGS sequence"/>
</dbReference>
<dbReference type="AlphaFoldDB" id="K7A7I9"/>
<evidence type="ECO:0000313" key="1">
    <source>
        <dbReference type="EMBL" id="GAC31425.1"/>
    </source>
</evidence>
<reference evidence="2" key="1">
    <citation type="journal article" date="2014" name="Environ. Microbiol.">
        <title>Comparative genomics of the marine bacterial genus Glaciecola reveals the high degree of genomic diversity and genomic characteristic for cold adaptation.</title>
        <authorList>
            <person name="Qin Q.L."/>
            <person name="Xie B.B."/>
            <person name="Yu Y."/>
            <person name="Shu Y.L."/>
            <person name="Rong J.C."/>
            <person name="Zhang Y.J."/>
            <person name="Zhao D.L."/>
            <person name="Chen X.L."/>
            <person name="Zhang X.Y."/>
            <person name="Chen B."/>
            <person name="Zhou B.C."/>
            <person name="Zhang Y.Z."/>
        </authorList>
    </citation>
    <scope>NUCLEOTIDE SEQUENCE [LARGE SCALE GENOMIC DNA]</scope>
    <source>
        <strain evidence="2">LMG 21857</strain>
    </source>
</reference>
<organism evidence="1 2">
    <name type="scientific">Paraglaciecola polaris LMG 21857</name>
    <dbReference type="NCBI Taxonomy" id="1129793"/>
    <lineage>
        <taxon>Bacteria</taxon>
        <taxon>Pseudomonadati</taxon>
        <taxon>Pseudomonadota</taxon>
        <taxon>Gammaproteobacteria</taxon>
        <taxon>Alteromonadales</taxon>
        <taxon>Alteromonadaceae</taxon>
        <taxon>Paraglaciecola</taxon>
    </lineage>
</organism>
<keyword evidence="2" id="KW-1185">Reference proteome</keyword>
<dbReference type="STRING" id="1129793.GPLA_0508"/>
<dbReference type="EMBL" id="BAER01000017">
    <property type="protein sequence ID" value="GAC31425.1"/>
    <property type="molecule type" value="Genomic_DNA"/>
</dbReference>
<dbReference type="Pfam" id="PF03993">
    <property type="entry name" value="DUF349"/>
    <property type="match status" value="2"/>
</dbReference>
<dbReference type="RefSeq" id="WP_007103231.1">
    <property type="nucleotide sequence ID" value="NZ_BAER01000017.1"/>
</dbReference>
<protein>
    <recommendedName>
        <fullName evidence="3">DUF349 domain-containing protein</fullName>
    </recommendedName>
</protein>
<evidence type="ECO:0008006" key="3">
    <source>
        <dbReference type="Google" id="ProtNLM"/>
    </source>
</evidence>
<evidence type="ECO:0000313" key="2">
    <source>
        <dbReference type="Proteomes" id="UP000006322"/>
    </source>
</evidence>
<dbReference type="InterPro" id="IPR007139">
    <property type="entry name" value="DUF349"/>
</dbReference>
<dbReference type="OrthoDB" id="5523335at2"/>
<proteinExistence type="predicted"/>
<sequence>MIFKNLFRPKHQDPKPAVRITAIGSLSAEVPEQKSILHELAFNDEDVNVSLAALAKLNSFVLWYKMAEIAKNDRIAKRAQQVVESTLFSDDESTMARDEKLAFAYECKNNKLLERLLKQSWVQHEPKLVLNILATLNKPQLAMPILLASDDEALQSALLVYADTESSLQKVIKKTRSEQIKAQAQEKLTRIQFSKVQPVEVEKGTRLVLSRLLALKDQRDYAKLVAIRGELSKEYAAFEIQFDCLSSDKREAFNSKYAELDNKLTILDAELAPMYHAQQRKQDVLNNVQHAMADTQAVLVWLSDMVSGDISAVTLAQTEQAQTEIQNRTSRLESLMSDAEKAGMKQAVKQLQDMHHALLTRQHTYNHLPAFQDALKQARALLADFAERTVPNQGTEVENAKSVLQQIKGQWRELRVSYQDSWPKELDSQFASAQGAWQSAIKSLSAGVTQDVNRIRSKTKAIESLIEQGKYKAAMGLFSKVSKWFALLPEQEQARNARIFEQTSLKVEELKSLQAYIALPRKPALIEEAQDLVAANVSVSLRAEQVKELRRRWNSLGVLSTPEDDGLNMQFDVLIEQAFAPCREHFEKQQQQRVDNLVHKQAVLQQIAQLSEQALALDVLAKTVQQIQQKWQAIGDVDFTLKADLNNEYRQALMPLKVQVEAYFSDNALQKQALIKQALALSAAEDISGAIEQAKVLQERWKQVGPAQRKLENPLWNQFREANDSVFAQRKAFNLQQKQADAEQGEIANGLLKQIQQSLKNANTIGELDDAFGVQSELETLLEALPKSLSINFRRRLNALFDERQAKLEVLKRQVKKESFNELFAILKRWESPEIPQNIDVLPAQWQQSFKGQCDVDVPRHNLTLMLELLSDVSSPDSDVALRKEIQLQLMADKLQQGVEYDKYVLLKRWIQHGPVGQQEHALLLRAERCFI</sequence>
<gene>
    <name evidence="1" type="ORF">GPLA_0508</name>
</gene>
<accession>K7A7I9</accession>
<name>K7A7I9_9ALTE</name>
<comment type="caution">
    <text evidence="1">The sequence shown here is derived from an EMBL/GenBank/DDBJ whole genome shotgun (WGS) entry which is preliminary data.</text>
</comment>